<sequence length="49" mass="5413">MALAWVLRQPNVASALIGASRPEQVKENIKAVDIQLTEDVLEKIEQILA</sequence>
<name>A0A023DHE6_9BACL</name>
<dbReference type="Gene3D" id="3.20.20.100">
    <property type="entry name" value="NADP-dependent oxidoreductase domain"/>
    <property type="match status" value="1"/>
</dbReference>
<evidence type="ECO:0000256" key="1">
    <source>
        <dbReference type="ARBA" id="ARBA00006515"/>
    </source>
</evidence>
<dbReference type="PANTHER" id="PTHR43150:SF2">
    <property type="entry name" value="HYPERKINETIC, ISOFORM M"/>
    <property type="match status" value="1"/>
</dbReference>
<dbReference type="PANTHER" id="PTHR43150">
    <property type="entry name" value="HYPERKINETIC, ISOFORM M"/>
    <property type="match status" value="1"/>
</dbReference>
<organism evidence="5 6">
    <name type="scientific">Parageobacillus caldoxylosilyticus NBRC 107762</name>
    <dbReference type="NCBI Taxonomy" id="1220594"/>
    <lineage>
        <taxon>Bacteria</taxon>
        <taxon>Bacillati</taxon>
        <taxon>Bacillota</taxon>
        <taxon>Bacilli</taxon>
        <taxon>Bacillales</taxon>
        <taxon>Anoxybacillaceae</taxon>
        <taxon>Saccharococcus</taxon>
    </lineage>
</organism>
<keyword evidence="3" id="KW-0560">Oxidoreductase</keyword>
<reference evidence="5 6" key="1">
    <citation type="submission" date="2014-04" db="EMBL/GenBank/DDBJ databases">
        <title>Whole genome shotgun sequence of Geobacillus caldoxylosilyticus NBRC 107762.</title>
        <authorList>
            <person name="Hosoyama A."/>
            <person name="Hosoyama Y."/>
            <person name="Katano-Makiyama Y."/>
            <person name="Tsuchikane K."/>
            <person name="Ohji S."/>
            <person name="Ichikawa N."/>
            <person name="Yamazoe A."/>
            <person name="Fujita N."/>
        </authorList>
    </citation>
    <scope>NUCLEOTIDE SEQUENCE [LARGE SCALE GENOMIC DNA]</scope>
    <source>
        <strain evidence="5 6">NBRC 107762</strain>
    </source>
</reference>
<dbReference type="InterPro" id="IPR023210">
    <property type="entry name" value="NADP_OxRdtase_dom"/>
</dbReference>
<feature type="domain" description="NADP-dependent oxidoreductase" evidence="4">
    <location>
        <begin position="1"/>
        <end position="48"/>
    </location>
</feature>
<dbReference type="SUPFAM" id="SSF51430">
    <property type="entry name" value="NAD(P)-linked oxidoreductase"/>
    <property type="match status" value="1"/>
</dbReference>
<dbReference type="Proteomes" id="UP000023561">
    <property type="component" value="Unassembled WGS sequence"/>
</dbReference>
<dbReference type="GO" id="GO:0016491">
    <property type="term" value="F:oxidoreductase activity"/>
    <property type="evidence" value="ECO:0007669"/>
    <property type="project" value="UniProtKB-KW"/>
</dbReference>
<keyword evidence="6" id="KW-1185">Reference proteome</keyword>
<dbReference type="EMBL" id="BAWO01000049">
    <property type="protein sequence ID" value="GAJ40705.1"/>
    <property type="molecule type" value="Genomic_DNA"/>
</dbReference>
<protein>
    <recommendedName>
        <fullName evidence="4">NADP-dependent oxidoreductase domain-containing protein</fullName>
    </recommendedName>
</protein>
<accession>A0A023DHE6</accession>
<dbReference type="InterPro" id="IPR036812">
    <property type="entry name" value="NAD(P)_OxRdtase_dom_sf"/>
</dbReference>
<evidence type="ECO:0000256" key="3">
    <source>
        <dbReference type="ARBA" id="ARBA00023002"/>
    </source>
</evidence>
<gene>
    <name evidence="5" type="ORF">GCA01S_049_00210</name>
</gene>
<dbReference type="AlphaFoldDB" id="A0A023DHE6"/>
<comment type="caution">
    <text evidence="5">The sequence shown here is derived from an EMBL/GenBank/DDBJ whole genome shotgun (WGS) entry which is preliminary data.</text>
</comment>
<dbReference type="Pfam" id="PF00248">
    <property type="entry name" value="Aldo_ket_red"/>
    <property type="match status" value="1"/>
</dbReference>
<evidence type="ECO:0000313" key="6">
    <source>
        <dbReference type="Proteomes" id="UP000023561"/>
    </source>
</evidence>
<evidence type="ECO:0000256" key="2">
    <source>
        <dbReference type="ARBA" id="ARBA00022857"/>
    </source>
</evidence>
<comment type="similarity">
    <text evidence="1">Belongs to the shaker potassium channel beta subunit family.</text>
</comment>
<evidence type="ECO:0000313" key="5">
    <source>
        <dbReference type="EMBL" id="GAJ40705.1"/>
    </source>
</evidence>
<keyword evidence="2" id="KW-0521">NADP</keyword>
<dbReference type="InterPro" id="IPR005399">
    <property type="entry name" value="K_chnl_volt-dep_bsu_KCNAB-rel"/>
</dbReference>
<evidence type="ECO:0000259" key="4">
    <source>
        <dbReference type="Pfam" id="PF00248"/>
    </source>
</evidence>
<proteinExistence type="inferred from homology"/>